<feature type="domain" description="Core-binding (CB)" evidence="6">
    <location>
        <begin position="21"/>
        <end position="99"/>
    </location>
</feature>
<keyword evidence="3" id="KW-0233">DNA recombination</keyword>
<dbReference type="InterPro" id="IPR013762">
    <property type="entry name" value="Integrase-like_cat_sf"/>
</dbReference>
<keyword evidence="8" id="KW-1185">Reference proteome</keyword>
<name>A0A1M7A1M4_9BACT</name>
<evidence type="ECO:0000313" key="8">
    <source>
        <dbReference type="Proteomes" id="UP000183947"/>
    </source>
</evidence>
<evidence type="ECO:0000256" key="3">
    <source>
        <dbReference type="ARBA" id="ARBA00023172"/>
    </source>
</evidence>
<organism evidence="7 8">
    <name type="scientific">Hymenobacter psychrotolerans DSM 18569</name>
    <dbReference type="NCBI Taxonomy" id="1121959"/>
    <lineage>
        <taxon>Bacteria</taxon>
        <taxon>Pseudomonadati</taxon>
        <taxon>Bacteroidota</taxon>
        <taxon>Cytophagia</taxon>
        <taxon>Cytophagales</taxon>
        <taxon>Hymenobacteraceae</taxon>
        <taxon>Hymenobacter</taxon>
    </lineage>
</organism>
<dbReference type="InterPro" id="IPR011010">
    <property type="entry name" value="DNA_brk_join_enz"/>
</dbReference>
<sequence>MSTVPVVPPSPASTSLAHLAEQTARYVEAGLQGAPNTARAYAGDWRRFTAWCTEHGQVALPASVDTLAGFVTHLAEAGKKVATIQRHCAAISKAHALRDLASPTDDKKFKVLLEGISRVKGTRQKQAPAFSLANFKRTVKHIDASTPGGLRDRVILLLGFTGAFRRSELSALDLEDLTFSDDGLTIDLKRSKTNQLGEAEEKAIFYSPDPSLCPIRTLQAWMRMLGRTAGPVLVSLRKGGRLTERRLTDVHLNKIVQRHLGPKFTAHSLRASFVTVAKLNGADDSEVMNQTKHKTSSMIRRYTRLDNVRQHNAAQKLGL</sequence>
<protein>
    <submittedName>
        <fullName evidence="7">Site-specific recombinase XerD</fullName>
    </submittedName>
</protein>
<dbReference type="SUPFAM" id="SSF47823">
    <property type="entry name" value="lambda integrase-like, N-terminal domain"/>
    <property type="match status" value="1"/>
</dbReference>
<dbReference type="PANTHER" id="PTHR34605:SF3">
    <property type="entry name" value="P CELL-TYPE AGGLUTINATION PROTEIN MAP4-LIKE-RELATED"/>
    <property type="match status" value="1"/>
</dbReference>
<dbReference type="OrthoDB" id="9815875at2"/>
<proteinExistence type="predicted"/>
<dbReference type="PROSITE" id="PS51898">
    <property type="entry name" value="TYR_RECOMBINASE"/>
    <property type="match status" value="1"/>
</dbReference>
<dbReference type="EMBL" id="FRAS01000013">
    <property type="protein sequence ID" value="SHL36614.1"/>
    <property type="molecule type" value="Genomic_DNA"/>
</dbReference>
<dbReference type="RefSeq" id="WP_073285721.1">
    <property type="nucleotide sequence ID" value="NZ_FRAS01000013.1"/>
</dbReference>
<evidence type="ECO:0000256" key="1">
    <source>
        <dbReference type="ARBA" id="ARBA00022908"/>
    </source>
</evidence>
<dbReference type="InterPro" id="IPR044068">
    <property type="entry name" value="CB"/>
</dbReference>
<dbReference type="Proteomes" id="UP000183947">
    <property type="component" value="Unassembled WGS sequence"/>
</dbReference>
<reference evidence="8" key="1">
    <citation type="submission" date="2016-11" db="EMBL/GenBank/DDBJ databases">
        <authorList>
            <person name="Varghese N."/>
            <person name="Submissions S."/>
        </authorList>
    </citation>
    <scope>NUCLEOTIDE SEQUENCE [LARGE SCALE GENOMIC DNA]</scope>
    <source>
        <strain evidence="8">DSM 18569</strain>
    </source>
</reference>
<dbReference type="STRING" id="1121959.SAMN02746009_02635"/>
<dbReference type="GO" id="GO:0003677">
    <property type="term" value="F:DNA binding"/>
    <property type="evidence" value="ECO:0007669"/>
    <property type="project" value="UniProtKB-UniRule"/>
</dbReference>
<evidence type="ECO:0000259" key="5">
    <source>
        <dbReference type="PROSITE" id="PS51898"/>
    </source>
</evidence>
<dbReference type="InterPro" id="IPR002104">
    <property type="entry name" value="Integrase_catalytic"/>
</dbReference>
<dbReference type="Gene3D" id="1.10.150.130">
    <property type="match status" value="1"/>
</dbReference>
<keyword evidence="1" id="KW-0229">DNA integration</keyword>
<dbReference type="InterPro" id="IPR010998">
    <property type="entry name" value="Integrase_recombinase_N"/>
</dbReference>
<evidence type="ECO:0000256" key="4">
    <source>
        <dbReference type="PROSITE-ProRule" id="PRU01248"/>
    </source>
</evidence>
<dbReference type="AlphaFoldDB" id="A0A1M7A1M4"/>
<dbReference type="GO" id="GO:0015074">
    <property type="term" value="P:DNA integration"/>
    <property type="evidence" value="ECO:0007669"/>
    <property type="project" value="UniProtKB-KW"/>
</dbReference>
<dbReference type="Pfam" id="PF00589">
    <property type="entry name" value="Phage_integrase"/>
    <property type="match status" value="1"/>
</dbReference>
<feature type="domain" description="Tyr recombinase" evidence="5">
    <location>
        <begin position="125"/>
        <end position="315"/>
    </location>
</feature>
<keyword evidence="2 4" id="KW-0238">DNA-binding</keyword>
<dbReference type="SUPFAM" id="SSF56349">
    <property type="entry name" value="DNA breaking-rejoining enzymes"/>
    <property type="match status" value="1"/>
</dbReference>
<accession>A0A1M7A1M4</accession>
<evidence type="ECO:0000256" key="2">
    <source>
        <dbReference type="ARBA" id="ARBA00023125"/>
    </source>
</evidence>
<dbReference type="PROSITE" id="PS51900">
    <property type="entry name" value="CB"/>
    <property type="match status" value="1"/>
</dbReference>
<dbReference type="CDD" id="cd00799">
    <property type="entry name" value="INT_Cre_C"/>
    <property type="match status" value="1"/>
</dbReference>
<dbReference type="InterPro" id="IPR004107">
    <property type="entry name" value="Integrase_SAM-like_N"/>
</dbReference>
<evidence type="ECO:0000259" key="6">
    <source>
        <dbReference type="PROSITE" id="PS51900"/>
    </source>
</evidence>
<dbReference type="PANTHER" id="PTHR34605">
    <property type="entry name" value="PHAGE_INTEGRASE DOMAIN-CONTAINING PROTEIN"/>
    <property type="match status" value="1"/>
</dbReference>
<dbReference type="GO" id="GO:0006310">
    <property type="term" value="P:DNA recombination"/>
    <property type="evidence" value="ECO:0007669"/>
    <property type="project" value="UniProtKB-KW"/>
</dbReference>
<dbReference type="Gene3D" id="1.10.443.10">
    <property type="entry name" value="Intergrase catalytic core"/>
    <property type="match status" value="1"/>
</dbReference>
<evidence type="ECO:0000313" key="7">
    <source>
        <dbReference type="EMBL" id="SHL36614.1"/>
    </source>
</evidence>
<gene>
    <name evidence="7" type="ORF">SAMN02746009_02635</name>
</gene>
<dbReference type="InterPro" id="IPR052925">
    <property type="entry name" value="Phage_Integrase-like_Recomb"/>
</dbReference>
<dbReference type="Pfam" id="PF02899">
    <property type="entry name" value="Phage_int_SAM_1"/>
    <property type="match status" value="1"/>
</dbReference>